<keyword evidence="7 9" id="KW-0460">Magnesium</keyword>
<evidence type="ECO:0000256" key="7">
    <source>
        <dbReference type="ARBA" id="ARBA00022842"/>
    </source>
</evidence>
<feature type="domain" description="Fructose-1-6-bisphosphatase class 1 C-terminal" evidence="13">
    <location>
        <begin position="224"/>
        <end position="351"/>
    </location>
</feature>
<feature type="binding site" evidence="9">
    <location>
        <position position="296"/>
    </location>
    <ligand>
        <name>substrate</name>
    </ligand>
</feature>
<dbReference type="PANTHER" id="PTHR11556">
    <property type="entry name" value="FRUCTOSE-1,6-BISPHOSPHATASE-RELATED"/>
    <property type="match status" value="1"/>
</dbReference>
<dbReference type="SUPFAM" id="SSF56655">
    <property type="entry name" value="Carbohydrate phosphatase"/>
    <property type="match status" value="1"/>
</dbReference>
<dbReference type="InterPro" id="IPR020548">
    <property type="entry name" value="Fructose_bisphosphatase_AS"/>
</dbReference>
<feature type="binding site" evidence="9">
    <location>
        <position position="302"/>
    </location>
    <ligand>
        <name>Mg(2+)</name>
        <dbReference type="ChEBI" id="CHEBI:18420"/>
        <label>2</label>
    </ligand>
</feature>
<evidence type="ECO:0000256" key="5">
    <source>
        <dbReference type="ARBA" id="ARBA00022723"/>
    </source>
</evidence>
<dbReference type="Pfam" id="PF00316">
    <property type="entry name" value="FBPase"/>
    <property type="match status" value="1"/>
</dbReference>
<comment type="caution">
    <text evidence="9">Lacks conserved residue(s) required for the propagation of feature annotation.</text>
</comment>
<evidence type="ECO:0000256" key="2">
    <source>
        <dbReference type="ARBA" id="ARBA00005215"/>
    </source>
</evidence>
<evidence type="ECO:0000313" key="15">
    <source>
        <dbReference type="Proteomes" id="UP001374803"/>
    </source>
</evidence>
<protein>
    <recommendedName>
        <fullName evidence="9">Fructose-1,6-bisphosphatase class 1</fullName>
        <shortName evidence="9">FBPase class 1</shortName>
        <ecNumber evidence="9">3.1.3.11</ecNumber>
    </recommendedName>
    <alternativeName>
        <fullName evidence="9">D-fructose-1,6-bisphosphate 1-phosphohydrolase class 1</fullName>
    </alternativeName>
</protein>
<evidence type="ECO:0000256" key="1">
    <source>
        <dbReference type="ARBA" id="ARBA00001273"/>
    </source>
</evidence>
<dbReference type="GO" id="GO:0042132">
    <property type="term" value="F:fructose 1,6-bisphosphate 1-phosphatase activity"/>
    <property type="evidence" value="ECO:0007669"/>
    <property type="project" value="UniProtKB-EC"/>
</dbReference>
<comment type="cofactor">
    <cofactor evidence="9">
        <name>Mg(2+)</name>
        <dbReference type="ChEBI" id="CHEBI:18420"/>
    </cofactor>
    <text evidence="9">Binds 2 magnesium ions per subunit.</text>
</comment>
<evidence type="ECO:0000256" key="11">
    <source>
        <dbReference type="SAM" id="MobiDB-lite"/>
    </source>
</evidence>
<comment type="pathway">
    <text evidence="2">Carbohydrate biosynthesis; Calvin cycle.</text>
</comment>
<feature type="compositionally biased region" description="Polar residues" evidence="11">
    <location>
        <begin position="1"/>
        <end position="13"/>
    </location>
</feature>
<keyword evidence="6 9" id="KW-0378">Hydrolase</keyword>
<dbReference type="Pfam" id="PF18913">
    <property type="entry name" value="FBPase_C"/>
    <property type="match status" value="1"/>
</dbReference>
<keyword evidence="8 9" id="KW-0119">Carbohydrate metabolism</keyword>
<gene>
    <name evidence="9 14" type="primary">fbp</name>
    <name evidence="14" type="ORF">LVJ94_46085</name>
</gene>
<dbReference type="PANTHER" id="PTHR11556:SF35">
    <property type="entry name" value="SEDOHEPTULOSE-1,7-BISPHOSPHATASE, CHLOROPLASTIC"/>
    <property type="match status" value="1"/>
</dbReference>
<dbReference type="Gene3D" id="3.40.190.80">
    <property type="match status" value="1"/>
</dbReference>
<keyword evidence="4 9" id="KW-0963">Cytoplasm</keyword>
<comment type="similarity">
    <text evidence="3 9 10">Belongs to the FBPase class 1 family.</text>
</comment>
<feature type="binding site" evidence="9">
    <location>
        <position position="140"/>
    </location>
    <ligand>
        <name>Mg(2+)</name>
        <dbReference type="ChEBI" id="CHEBI:18420"/>
        <label>1</label>
    </ligand>
</feature>
<sequence length="358" mass="38921">MPDPTNTDRSSFASEAPGPTSLPIRASSVVGTTLREHVLAGMHAAPGATGQFTSLLNHISLGIRIITTRVRAAGLAGLLGYTGDTNVQGEQVQKLDAFANDVLVNVLERSGHCGLLASEELDEARFATNSGKYVVLFDPLDGSTNIDTNVSIGTIFAILRRRHGEIVPAVEDALQPGRRIVAAGYALYGPSTIFVLSTGHGVDAFTLDPNVGEFFLSHPNIRCPERGNCFSTNDGNYARWAKGVRRWHDWIREENKEDARPYGHRYVGSLVADAHRTLLKGGIFAYPADTKSTKGKLRLLYEANPISFLFEQAGGAATNGEKPILDIHPHELHERTPLIIGSKADVFDYETFASERRT</sequence>
<dbReference type="InterPro" id="IPR028343">
    <property type="entry name" value="FBPtase"/>
</dbReference>
<dbReference type="NCBIfam" id="NF006778">
    <property type="entry name" value="PRK09293.1-1"/>
    <property type="match status" value="1"/>
</dbReference>
<organism evidence="14 15">
    <name type="scientific">Pendulispora rubella</name>
    <dbReference type="NCBI Taxonomy" id="2741070"/>
    <lineage>
        <taxon>Bacteria</taxon>
        <taxon>Pseudomonadati</taxon>
        <taxon>Myxococcota</taxon>
        <taxon>Myxococcia</taxon>
        <taxon>Myxococcales</taxon>
        <taxon>Sorangiineae</taxon>
        <taxon>Pendulisporaceae</taxon>
        <taxon>Pendulispora</taxon>
    </lineage>
</organism>
<keyword evidence="15" id="KW-1185">Reference proteome</keyword>
<reference evidence="14" key="1">
    <citation type="submission" date="2021-12" db="EMBL/GenBank/DDBJ databases">
        <title>Discovery of the Pendulisporaceae a myxobacterial family with distinct sporulation behavior and unique specialized metabolism.</title>
        <authorList>
            <person name="Garcia R."/>
            <person name="Popoff A."/>
            <person name="Bader C.D."/>
            <person name="Loehr J."/>
            <person name="Walesch S."/>
            <person name="Walt C."/>
            <person name="Boldt J."/>
            <person name="Bunk B."/>
            <person name="Haeckl F.J.F.P.J."/>
            <person name="Gunesch A.P."/>
            <person name="Birkelbach J."/>
            <person name="Nuebel U."/>
            <person name="Pietschmann T."/>
            <person name="Bach T."/>
            <person name="Mueller R."/>
        </authorList>
    </citation>
    <scope>NUCLEOTIDE SEQUENCE</scope>
    <source>
        <strain evidence="14">MSr11367</strain>
    </source>
</reference>
<evidence type="ECO:0000256" key="10">
    <source>
        <dbReference type="RuleBase" id="RU000508"/>
    </source>
</evidence>
<feature type="binding site" evidence="9">
    <location>
        <position position="119"/>
    </location>
    <ligand>
        <name>Mg(2+)</name>
        <dbReference type="ChEBI" id="CHEBI:18420"/>
        <label>1</label>
    </ligand>
</feature>
<dbReference type="Gene3D" id="3.30.540.10">
    <property type="entry name" value="Fructose-1,6-Bisphosphatase, subunit A, domain 1"/>
    <property type="match status" value="1"/>
</dbReference>
<dbReference type="InterPro" id="IPR033391">
    <property type="entry name" value="FBPase_N"/>
</dbReference>
<dbReference type="InterPro" id="IPR000146">
    <property type="entry name" value="FBPase_class-1"/>
</dbReference>
<comment type="catalytic activity">
    <reaction evidence="1 9">
        <text>beta-D-fructose 1,6-bisphosphate + H2O = beta-D-fructose 6-phosphate + phosphate</text>
        <dbReference type="Rhea" id="RHEA:11064"/>
        <dbReference type="ChEBI" id="CHEBI:15377"/>
        <dbReference type="ChEBI" id="CHEBI:32966"/>
        <dbReference type="ChEBI" id="CHEBI:43474"/>
        <dbReference type="ChEBI" id="CHEBI:57634"/>
        <dbReference type="EC" id="3.1.3.11"/>
    </reaction>
</comment>
<evidence type="ECO:0000256" key="8">
    <source>
        <dbReference type="ARBA" id="ARBA00023277"/>
    </source>
</evidence>
<evidence type="ECO:0000313" key="14">
    <source>
        <dbReference type="EMBL" id="WXB04262.1"/>
    </source>
</evidence>
<dbReference type="InterPro" id="IPR044015">
    <property type="entry name" value="FBPase_C_dom"/>
</dbReference>
<evidence type="ECO:0000256" key="3">
    <source>
        <dbReference type="ARBA" id="ARBA00010941"/>
    </source>
</evidence>
<dbReference type="PIRSF" id="PIRSF500210">
    <property type="entry name" value="FBPtase"/>
    <property type="match status" value="1"/>
</dbReference>
<dbReference type="CDD" id="cd00354">
    <property type="entry name" value="FBPase"/>
    <property type="match status" value="1"/>
</dbReference>
<proteinExistence type="inferred from homology"/>
<feature type="binding site" evidence="9">
    <location>
        <position position="141"/>
    </location>
    <ligand>
        <name>Mg(2+)</name>
        <dbReference type="ChEBI" id="CHEBI:18420"/>
        <label>2</label>
    </ligand>
</feature>
<dbReference type="PROSITE" id="PS00124">
    <property type="entry name" value="FBPASE"/>
    <property type="match status" value="1"/>
</dbReference>
<comment type="subunit">
    <text evidence="9">Homotetramer.</text>
</comment>
<evidence type="ECO:0000256" key="6">
    <source>
        <dbReference type="ARBA" id="ARBA00022801"/>
    </source>
</evidence>
<evidence type="ECO:0000256" key="4">
    <source>
        <dbReference type="ARBA" id="ARBA00022490"/>
    </source>
</evidence>
<dbReference type="RefSeq" id="WP_394833899.1">
    <property type="nucleotide sequence ID" value="NZ_CP089929.1"/>
</dbReference>
<evidence type="ECO:0000256" key="9">
    <source>
        <dbReference type="HAMAP-Rule" id="MF_01855"/>
    </source>
</evidence>
<feature type="domain" description="Fructose-1-6-bisphosphatase class I N-terminal" evidence="12">
    <location>
        <begin position="33"/>
        <end position="219"/>
    </location>
</feature>
<feature type="binding site" evidence="9">
    <location>
        <position position="233"/>
    </location>
    <ligand>
        <name>substrate</name>
    </ligand>
</feature>
<dbReference type="EC" id="3.1.3.11" evidence="9"/>
<dbReference type="HAMAP" id="MF_01855">
    <property type="entry name" value="FBPase_class1"/>
    <property type="match status" value="1"/>
</dbReference>
<dbReference type="PIRSF" id="PIRSF000904">
    <property type="entry name" value="FBPtase_SBPase"/>
    <property type="match status" value="1"/>
</dbReference>
<feature type="binding site" evidence="9">
    <location>
        <position position="138"/>
    </location>
    <ligand>
        <name>Mg(2+)</name>
        <dbReference type="ChEBI" id="CHEBI:18420"/>
        <label>1</label>
    </ligand>
</feature>
<feature type="binding site" evidence="9">
    <location>
        <position position="266"/>
    </location>
    <ligand>
        <name>substrate</name>
    </ligand>
</feature>
<dbReference type="PRINTS" id="PR00115">
    <property type="entry name" value="F16BPHPHTASE"/>
</dbReference>
<dbReference type="Proteomes" id="UP001374803">
    <property type="component" value="Chromosome"/>
</dbReference>
<evidence type="ECO:0000259" key="12">
    <source>
        <dbReference type="Pfam" id="PF00316"/>
    </source>
</evidence>
<feature type="binding site" evidence="9">
    <location>
        <position position="138"/>
    </location>
    <ligand>
        <name>Mg(2+)</name>
        <dbReference type="ChEBI" id="CHEBI:18420"/>
        <label>2</label>
    </ligand>
</feature>
<feature type="region of interest" description="Disordered" evidence="11">
    <location>
        <begin position="1"/>
        <end position="24"/>
    </location>
</feature>
<evidence type="ECO:0000259" key="13">
    <source>
        <dbReference type="Pfam" id="PF18913"/>
    </source>
</evidence>
<keyword evidence="5 9" id="KW-0479">Metal-binding</keyword>
<comment type="subcellular location">
    <subcellularLocation>
        <location evidence="9">Cytoplasm</location>
    </subcellularLocation>
</comment>
<name>A0ABZ2L0J0_9BACT</name>
<accession>A0ABZ2L0J0</accession>
<dbReference type="EMBL" id="CP089983">
    <property type="protein sequence ID" value="WXB04262.1"/>
    <property type="molecule type" value="Genomic_DNA"/>
</dbReference>